<keyword evidence="3" id="KW-0808">Transferase</keyword>
<dbReference type="SUPFAM" id="SSF56204">
    <property type="entry name" value="Hect, E3 ligase catalytic domain"/>
    <property type="match status" value="1"/>
</dbReference>
<dbReference type="InterPro" id="IPR000569">
    <property type="entry name" value="HECT_dom"/>
</dbReference>
<feature type="compositionally biased region" description="Low complexity" evidence="6">
    <location>
        <begin position="56"/>
        <end position="67"/>
    </location>
</feature>
<feature type="domain" description="HECT" evidence="7">
    <location>
        <begin position="465"/>
        <end position="805"/>
    </location>
</feature>
<protein>
    <recommendedName>
        <fullName evidence="2">HECT-type E3 ubiquitin transferase</fullName>
        <ecNumber evidence="2">2.3.2.26</ecNumber>
    </recommendedName>
</protein>
<dbReference type="RefSeq" id="XP_002738170.1">
    <property type="nucleotide sequence ID" value="XM_002738124.2"/>
</dbReference>
<evidence type="ECO:0000256" key="4">
    <source>
        <dbReference type="ARBA" id="ARBA00022786"/>
    </source>
</evidence>
<dbReference type="InterPro" id="IPR044611">
    <property type="entry name" value="E3A/B/C-like"/>
</dbReference>
<feature type="compositionally biased region" description="Polar residues" evidence="6">
    <location>
        <begin position="129"/>
        <end position="145"/>
    </location>
</feature>
<keyword evidence="8" id="KW-1185">Reference proteome</keyword>
<name>A0ABM0GVF6_SACKO</name>
<dbReference type="EC" id="2.3.2.26" evidence="2"/>
<evidence type="ECO:0000259" key="7">
    <source>
        <dbReference type="PROSITE" id="PS50237"/>
    </source>
</evidence>
<dbReference type="PANTHER" id="PTHR45700">
    <property type="entry name" value="UBIQUITIN-PROTEIN LIGASE E3C"/>
    <property type="match status" value="1"/>
</dbReference>
<dbReference type="PANTHER" id="PTHR45700:SF9">
    <property type="entry name" value="HECT-TYPE E3 UBIQUITIN TRANSFERASE"/>
    <property type="match status" value="1"/>
</dbReference>
<dbReference type="Gene3D" id="3.30.2160.10">
    <property type="entry name" value="Hect, E3 ligase catalytic domain"/>
    <property type="match status" value="1"/>
</dbReference>
<proteinExistence type="predicted"/>
<feature type="compositionally biased region" description="Low complexity" evidence="6">
    <location>
        <begin position="38"/>
        <end position="48"/>
    </location>
</feature>
<feature type="compositionally biased region" description="Polar residues" evidence="6">
    <location>
        <begin position="90"/>
        <end position="100"/>
    </location>
</feature>
<reference evidence="9" key="1">
    <citation type="submission" date="2025-08" db="UniProtKB">
        <authorList>
            <consortium name="RefSeq"/>
        </authorList>
    </citation>
    <scope>IDENTIFICATION</scope>
    <source>
        <tissue evidence="9">Testes</tissue>
    </source>
</reference>
<keyword evidence="4 5" id="KW-0833">Ubl conjugation pathway</keyword>
<gene>
    <name evidence="9" type="primary">HECTD2</name>
</gene>
<dbReference type="Gene3D" id="3.90.1750.10">
    <property type="entry name" value="Hect, E3 ligase catalytic domains"/>
    <property type="match status" value="1"/>
</dbReference>
<evidence type="ECO:0000313" key="9">
    <source>
        <dbReference type="RefSeq" id="XP_002738170.1"/>
    </source>
</evidence>
<organism evidence="8 9">
    <name type="scientific">Saccoglossus kowalevskii</name>
    <name type="common">Acorn worm</name>
    <dbReference type="NCBI Taxonomy" id="10224"/>
    <lineage>
        <taxon>Eukaryota</taxon>
        <taxon>Metazoa</taxon>
        <taxon>Hemichordata</taxon>
        <taxon>Enteropneusta</taxon>
        <taxon>Harrimaniidae</taxon>
        <taxon>Saccoglossus</taxon>
    </lineage>
</organism>
<dbReference type="GeneID" id="100378131"/>
<dbReference type="InterPro" id="IPR035983">
    <property type="entry name" value="Hect_E3_ubiquitin_ligase"/>
</dbReference>
<feature type="active site" description="Glycyl thioester intermediate" evidence="5">
    <location>
        <position position="773"/>
    </location>
</feature>
<accession>A0ABM0GVF6</accession>
<comment type="catalytic activity">
    <reaction evidence="1">
        <text>S-ubiquitinyl-[E2 ubiquitin-conjugating enzyme]-L-cysteine + [acceptor protein]-L-lysine = [E2 ubiquitin-conjugating enzyme]-L-cysteine + N(6)-ubiquitinyl-[acceptor protein]-L-lysine.</text>
        <dbReference type="EC" id="2.3.2.26"/>
    </reaction>
</comment>
<evidence type="ECO:0000256" key="3">
    <source>
        <dbReference type="ARBA" id="ARBA00022679"/>
    </source>
</evidence>
<evidence type="ECO:0000256" key="6">
    <source>
        <dbReference type="SAM" id="MobiDB-lite"/>
    </source>
</evidence>
<feature type="region of interest" description="Disordered" evidence="6">
    <location>
        <begin position="31"/>
        <end position="148"/>
    </location>
</feature>
<evidence type="ECO:0000256" key="2">
    <source>
        <dbReference type="ARBA" id="ARBA00012485"/>
    </source>
</evidence>
<dbReference type="PROSITE" id="PS50237">
    <property type="entry name" value="HECT"/>
    <property type="match status" value="1"/>
</dbReference>
<evidence type="ECO:0000256" key="1">
    <source>
        <dbReference type="ARBA" id="ARBA00000885"/>
    </source>
</evidence>
<dbReference type="CDD" id="cd00078">
    <property type="entry name" value="HECTc"/>
    <property type="match status" value="1"/>
</dbReference>
<dbReference type="Proteomes" id="UP000694865">
    <property type="component" value="Unplaced"/>
</dbReference>
<dbReference type="Pfam" id="PF00632">
    <property type="entry name" value="HECT"/>
    <property type="match status" value="1"/>
</dbReference>
<dbReference type="Gene3D" id="3.30.2410.10">
    <property type="entry name" value="Hect, E3 ligase catalytic domain"/>
    <property type="match status" value="1"/>
</dbReference>
<evidence type="ECO:0000313" key="8">
    <source>
        <dbReference type="Proteomes" id="UP000694865"/>
    </source>
</evidence>
<dbReference type="SMART" id="SM00119">
    <property type="entry name" value="HECTc"/>
    <property type="match status" value="1"/>
</dbReference>
<sequence>MAVPVTSITCPTCGTHSAPISAHRRHLPMCPNCRGEMSTTSTTSVPVTRTRRNRLTASAGATATPSTSRDHLPPLDGNTSKNEQDRTGRSTRFSGLSNFFSFGKNKNRNHDKDLGRSSAQKELPPISPGPNSLVTTPVNTTPDSNSTEKEDIILTKPKSYKDFQDEVEKAKLSGDYKTILEFLEITFSSFHNLNLTFKKNPSKEYNTLDISGVDQDFLNSVYECMDVVPNDIKKAVLKAIINSLLKDMKKPRSKDDLRAYLILVQNPQFTGISTYVIFAHLLRQMAALPDQDHHFLVHWFKLLSPENFKALVQRLLQFISVRLFPPHPAELPPMNKCTWWIPSATKVLALPYAANTLSTPPIIPYTDFYNSTLDNMDLMSEYYAWQKPSSSQMFTFCQYPYILSLAAKRTIMQKDSEQQMIIMARRSLVAKVQQRQIPDMGMLFLNLKVRRSHLVHDSLHEIAAQKVDLKKKLRVTFAGEPGLDMGGLTKEWFLLLLRKIFRQEYGMFSYDHKSHCFWFNHACTDSMQEFNLVGVLMGLAVYNSIILDIHFPLATYKKLLSPAVVPYNNPRSSVGRATFTLDDLAALHPDLAHGLKELLEYEGDVEEDLCLTFQINMQAYGTVVTRPLKANGENIPVTNENRQEYVNLYVNYILTDSVYHQFAAFYYGFHSVCASNALLMLKPEEVEILVCGNPNLNLEELEKVATYEGYKRHDAMIRYFWETVKSFPLHMQKKLLLFTTGSDRIPIGGMSEMSFKIMRVDTSPDMLPMAHTCFNQLCLPPYRTRKQLKQKLIIAISNAEGFGLE</sequence>
<evidence type="ECO:0000256" key="5">
    <source>
        <dbReference type="PROSITE-ProRule" id="PRU00104"/>
    </source>
</evidence>